<dbReference type="PANTHER" id="PTHR45713">
    <property type="entry name" value="FTP DOMAIN-CONTAINING PROTEIN"/>
    <property type="match status" value="1"/>
</dbReference>
<dbReference type="SUPFAM" id="SSF49785">
    <property type="entry name" value="Galactose-binding domain-like"/>
    <property type="match status" value="1"/>
</dbReference>
<organism evidence="1 2">
    <name type="scientific">Hyalella azteca</name>
    <name type="common">Amphipod</name>
    <dbReference type="NCBI Taxonomy" id="294128"/>
    <lineage>
        <taxon>Eukaryota</taxon>
        <taxon>Metazoa</taxon>
        <taxon>Ecdysozoa</taxon>
        <taxon>Arthropoda</taxon>
        <taxon>Crustacea</taxon>
        <taxon>Multicrustacea</taxon>
        <taxon>Malacostraca</taxon>
        <taxon>Eumalacostraca</taxon>
        <taxon>Peracarida</taxon>
        <taxon>Amphipoda</taxon>
        <taxon>Senticaudata</taxon>
        <taxon>Talitrida</taxon>
        <taxon>Talitroidea</taxon>
        <taxon>Hyalellidae</taxon>
        <taxon>Hyalella</taxon>
    </lineage>
</organism>
<dbReference type="InterPro" id="IPR008979">
    <property type="entry name" value="Galactose-bd-like_sf"/>
</dbReference>
<name>A0A8B7PGG5_HYAAZ</name>
<dbReference type="KEGG" id="hazt:108680835"/>
<reference evidence="2" key="1">
    <citation type="submission" date="2025-08" db="UniProtKB">
        <authorList>
            <consortium name="RefSeq"/>
        </authorList>
    </citation>
    <scope>IDENTIFICATION</scope>
    <source>
        <tissue evidence="2">Whole organism</tissue>
    </source>
</reference>
<dbReference type="PANTHER" id="PTHR45713:SF6">
    <property type="entry name" value="F5_8 TYPE C DOMAIN-CONTAINING PROTEIN"/>
    <property type="match status" value="1"/>
</dbReference>
<evidence type="ECO:0000313" key="2">
    <source>
        <dbReference type="RefSeq" id="XP_018025238.2"/>
    </source>
</evidence>
<sequence>KSIFWGDSRQPSNCIALSDQLLTVTVSTHVVCSLLCAARRCEAFEFDNGVCTVSKVTLPGSLTATFRTPVPTNTSTEVARGKPVTAVPNYMTLTKEFAVDGRNDTRYHSDATGAYKTPWLLVNLVGAMLVQKVRLLPYVGVMPGRINNYQILLGNDVPPTAMDFSQYDLVGAIPGPVPLGEKWYEFDVSPPRCSRYVAVYKNVATTDYIMEISEMEVFVLN</sequence>
<feature type="non-terminal residue" evidence="2">
    <location>
        <position position="1"/>
    </location>
</feature>
<dbReference type="RefSeq" id="XP_018025238.2">
    <property type="nucleotide sequence ID" value="XM_018169749.2"/>
</dbReference>
<proteinExistence type="predicted"/>
<dbReference type="OrthoDB" id="6397994at2759"/>
<protein>
    <submittedName>
        <fullName evidence="2">Uncharacterized protein LOC108680835</fullName>
    </submittedName>
</protein>
<dbReference type="Proteomes" id="UP000694843">
    <property type="component" value="Unplaced"/>
</dbReference>
<dbReference type="Gene3D" id="2.60.120.260">
    <property type="entry name" value="Galactose-binding domain-like"/>
    <property type="match status" value="1"/>
</dbReference>
<dbReference type="GeneID" id="108680835"/>
<dbReference type="InterPro" id="IPR051941">
    <property type="entry name" value="BG_Antigen-Binding_Lectin"/>
</dbReference>
<evidence type="ECO:0000313" key="1">
    <source>
        <dbReference type="Proteomes" id="UP000694843"/>
    </source>
</evidence>
<accession>A0A8B7PGG5</accession>
<keyword evidence="1" id="KW-1185">Reference proteome</keyword>
<dbReference type="AlphaFoldDB" id="A0A8B7PGG5"/>
<gene>
    <name evidence="2" type="primary">LOC108680835</name>
</gene>